<comment type="caution">
    <text evidence="2">The sequence shown here is derived from an EMBL/GenBank/DDBJ whole genome shotgun (WGS) entry which is preliminary data.</text>
</comment>
<evidence type="ECO:0008006" key="4">
    <source>
        <dbReference type="Google" id="ProtNLM"/>
    </source>
</evidence>
<dbReference type="EMBL" id="BTRK01000005">
    <property type="protein sequence ID" value="GMR54448.1"/>
    <property type="molecule type" value="Genomic_DNA"/>
</dbReference>
<dbReference type="PANTHER" id="PTHR46561:SF11">
    <property type="entry name" value="SERPENTINE RECEPTOR CLASS ALPHA_BETA-14"/>
    <property type="match status" value="1"/>
</dbReference>
<keyword evidence="3" id="KW-1185">Reference proteome</keyword>
<evidence type="ECO:0000256" key="1">
    <source>
        <dbReference type="SAM" id="Phobius"/>
    </source>
</evidence>
<feature type="transmembrane region" description="Helical" evidence="1">
    <location>
        <begin position="39"/>
        <end position="58"/>
    </location>
</feature>
<sequence>TNVFSMAIFLLDIYLNFYRKRPKDMSLGVSYQLDENRRVILILMPIEIVDSILTLITTLSQLLYSKFVTEASPLSRQIFLESTTFTVAYPLILAIIIEWKVGRR</sequence>
<keyword evidence="1" id="KW-0812">Transmembrane</keyword>
<proteinExistence type="predicted"/>
<reference evidence="3" key="1">
    <citation type="submission" date="2022-10" db="EMBL/GenBank/DDBJ databases">
        <title>Genome assembly of Pristionchus species.</title>
        <authorList>
            <person name="Yoshida K."/>
            <person name="Sommer R.J."/>
        </authorList>
    </citation>
    <scope>NUCLEOTIDE SEQUENCE [LARGE SCALE GENOMIC DNA]</scope>
    <source>
        <strain evidence="3">RS5460</strain>
    </source>
</reference>
<feature type="transmembrane region" description="Helical" evidence="1">
    <location>
        <begin position="78"/>
        <end position="97"/>
    </location>
</feature>
<feature type="non-terminal residue" evidence="2">
    <location>
        <position position="1"/>
    </location>
</feature>
<evidence type="ECO:0000313" key="3">
    <source>
        <dbReference type="Proteomes" id="UP001328107"/>
    </source>
</evidence>
<dbReference type="InterPro" id="IPR053286">
    <property type="entry name" value="Nematode_rcpt-like_srab"/>
</dbReference>
<dbReference type="AlphaFoldDB" id="A0AAN5I6Q9"/>
<keyword evidence="1" id="KW-0472">Membrane</keyword>
<protein>
    <recommendedName>
        <fullName evidence="4">G protein-coupled receptor</fullName>
    </recommendedName>
</protein>
<gene>
    <name evidence="2" type="ORF">PMAYCL1PPCAC_24643</name>
</gene>
<name>A0AAN5I6Q9_9BILA</name>
<feature type="non-terminal residue" evidence="2">
    <location>
        <position position="104"/>
    </location>
</feature>
<organism evidence="2 3">
    <name type="scientific">Pristionchus mayeri</name>
    <dbReference type="NCBI Taxonomy" id="1317129"/>
    <lineage>
        <taxon>Eukaryota</taxon>
        <taxon>Metazoa</taxon>
        <taxon>Ecdysozoa</taxon>
        <taxon>Nematoda</taxon>
        <taxon>Chromadorea</taxon>
        <taxon>Rhabditida</taxon>
        <taxon>Rhabditina</taxon>
        <taxon>Diplogasteromorpha</taxon>
        <taxon>Diplogasteroidea</taxon>
        <taxon>Neodiplogasteridae</taxon>
        <taxon>Pristionchus</taxon>
    </lineage>
</organism>
<dbReference type="PANTHER" id="PTHR46561">
    <property type="entry name" value="SERPENTINE RECEPTOR, CLASS AB (CLASS A-LIKE)-RELATED"/>
    <property type="match status" value="1"/>
</dbReference>
<accession>A0AAN5I6Q9</accession>
<keyword evidence="1" id="KW-1133">Transmembrane helix</keyword>
<evidence type="ECO:0000313" key="2">
    <source>
        <dbReference type="EMBL" id="GMR54448.1"/>
    </source>
</evidence>
<dbReference type="Proteomes" id="UP001328107">
    <property type="component" value="Unassembled WGS sequence"/>
</dbReference>